<dbReference type="Gene3D" id="2.60.40.3350">
    <property type="match status" value="1"/>
</dbReference>
<name>A0A7X0X1L9_LISSE</name>
<dbReference type="RefSeq" id="WP_185383596.1">
    <property type="nucleotide sequence ID" value="NZ_JAARRG010000003.1"/>
</dbReference>
<evidence type="ECO:0000313" key="3">
    <source>
        <dbReference type="Proteomes" id="UP000523362"/>
    </source>
</evidence>
<dbReference type="InterPro" id="IPR018913">
    <property type="entry name" value="BppU_N"/>
</dbReference>
<dbReference type="AlphaFoldDB" id="A0A7X0X1L9"/>
<proteinExistence type="predicted"/>
<reference evidence="2 3" key="1">
    <citation type="submission" date="2020-03" db="EMBL/GenBank/DDBJ databases">
        <title>Soil Listeria distribution.</title>
        <authorList>
            <person name="Liao J."/>
            <person name="Wiedmann M."/>
        </authorList>
    </citation>
    <scope>NUCLEOTIDE SEQUENCE [LARGE SCALE GENOMIC DNA]</scope>
    <source>
        <strain evidence="2 3">FSL L7-1560</strain>
    </source>
</reference>
<dbReference type="Proteomes" id="UP000523362">
    <property type="component" value="Unassembled WGS sequence"/>
</dbReference>
<evidence type="ECO:0000259" key="1">
    <source>
        <dbReference type="Pfam" id="PF10651"/>
    </source>
</evidence>
<protein>
    <submittedName>
        <fullName evidence="2">Phage baseplate upper protein</fullName>
    </submittedName>
</protein>
<dbReference type="EMBL" id="JAARRG010000003">
    <property type="protein sequence ID" value="MBC1485979.1"/>
    <property type="molecule type" value="Genomic_DNA"/>
</dbReference>
<accession>A0A7X0X1L9</accession>
<evidence type="ECO:0000313" key="2">
    <source>
        <dbReference type="EMBL" id="MBC1485979.1"/>
    </source>
</evidence>
<organism evidence="2 3">
    <name type="scientific">Listeria seeligeri</name>
    <dbReference type="NCBI Taxonomy" id="1640"/>
    <lineage>
        <taxon>Bacteria</taxon>
        <taxon>Bacillati</taxon>
        <taxon>Bacillota</taxon>
        <taxon>Bacilli</taxon>
        <taxon>Bacillales</taxon>
        <taxon>Listeriaceae</taxon>
        <taxon>Listeria</taxon>
    </lineage>
</organism>
<feature type="domain" description="BppU N-terminal" evidence="1">
    <location>
        <begin position="7"/>
        <end position="154"/>
    </location>
</feature>
<comment type="caution">
    <text evidence="2">The sequence shown here is derived from an EMBL/GenBank/DDBJ whole genome shotgun (WGS) entry which is preliminary data.</text>
</comment>
<sequence length="357" mass="39168">MENQIFKSAILDFSVSSQHAIAEVPKITFSTQDSGGTAKLIFATKKDGVSLSLSNAAEISLAMIMSVGKDYESRYLVNPTIIDRVKGLIEYSLTDDQIGHDGQVEAELYVKYQNQTMQINRFSFSIEKAMIDDDFMPVQTYYVEKWDDYDKIFDDKVSVLQSEIDDLQAQSNDVRQQFDSFNLNQFTQKADFENHIYNSDIHVTTENKISWEAKETPANAQTKATKALTDAKIYSDSLLDSYGPWVNVPLAAGYSTGDSNPPQYRLITKQTLAGPKTFAEFKGAIAGTFSSTANSTTATMPAGARPAGTYYGSGESNNGNGGRIAIPVNGQILQVSSTDNANPAYVGLSTIIYEIGN</sequence>
<dbReference type="Pfam" id="PF10651">
    <property type="entry name" value="BppU_N"/>
    <property type="match status" value="1"/>
</dbReference>
<gene>
    <name evidence="2" type="ORF">HB897_07030</name>
</gene>